<dbReference type="AlphaFoldDB" id="A0A9P6CKR6"/>
<dbReference type="Proteomes" id="UP000807469">
    <property type="component" value="Unassembled WGS sequence"/>
</dbReference>
<comment type="caution">
    <text evidence="1">The sequence shown here is derived from an EMBL/GenBank/DDBJ whole genome shotgun (WGS) entry which is preliminary data.</text>
</comment>
<feature type="non-terminal residue" evidence="1">
    <location>
        <position position="52"/>
    </location>
</feature>
<evidence type="ECO:0000313" key="2">
    <source>
        <dbReference type="Proteomes" id="UP000807469"/>
    </source>
</evidence>
<gene>
    <name evidence="1" type="ORF">BDN70DRAFT_762603</name>
</gene>
<proteinExistence type="predicted"/>
<reference evidence="1" key="1">
    <citation type="submission" date="2020-11" db="EMBL/GenBank/DDBJ databases">
        <authorList>
            <consortium name="DOE Joint Genome Institute"/>
            <person name="Ahrendt S."/>
            <person name="Riley R."/>
            <person name="Andreopoulos W."/>
            <person name="Labutti K."/>
            <person name="Pangilinan J."/>
            <person name="Ruiz-Duenas F.J."/>
            <person name="Barrasa J.M."/>
            <person name="Sanchez-Garcia M."/>
            <person name="Camarero S."/>
            <person name="Miyauchi S."/>
            <person name="Serrano A."/>
            <person name="Linde D."/>
            <person name="Babiker R."/>
            <person name="Drula E."/>
            <person name="Ayuso-Fernandez I."/>
            <person name="Pacheco R."/>
            <person name="Padilla G."/>
            <person name="Ferreira P."/>
            <person name="Barriuso J."/>
            <person name="Kellner H."/>
            <person name="Castanera R."/>
            <person name="Alfaro M."/>
            <person name="Ramirez L."/>
            <person name="Pisabarro A.G."/>
            <person name="Kuo A."/>
            <person name="Tritt A."/>
            <person name="Lipzen A."/>
            <person name="He G."/>
            <person name="Yan M."/>
            <person name="Ng V."/>
            <person name="Cullen D."/>
            <person name="Martin F."/>
            <person name="Rosso M.-N."/>
            <person name="Henrissat B."/>
            <person name="Hibbett D."/>
            <person name="Martinez A.T."/>
            <person name="Grigoriev I.V."/>
        </authorList>
    </citation>
    <scope>NUCLEOTIDE SEQUENCE</scope>
    <source>
        <strain evidence="1">CIRM-BRFM 674</strain>
    </source>
</reference>
<dbReference type="OrthoDB" id="2742740at2759"/>
<feature type="non-terminal residue" evidence="1">
    <location>
        <position position="1"/>
    </location>
</feature>
<keyword evidence="2" id="KW-1185">Reference proteome</keyword>
<evidence type="ECO:0000313" key="1">
    <source>
        <dbReference type="EMBL" id="KAF9470286.1"/>
    </source>
</evidence>
<sequence length="52" mass="5868">LPSLYSVKKAVGEVTGLHSIMMDMCPNTCIAYTGPYTDLDQCPFHNCREPRY</sequence>
<accession>A0A9P6CKR6</accession>
<protein>
    <submittedName>
        <fullName evidence="1">Uncharacterized protein</fullName>
    </submittedName>
</protein>
<name>A0A9P6CKR6_9AGAR</name>
<organism evidence="1 2">
    <name type="scientific">Pholiota conissans</name>
    <dbReference type="NCBI Taxonomy" id="109636"/>
    <lineage>
        <taxon>Eukaryota</taxon>
        <taxon>Fungi</taxon>
        <taxon>Dikarya</taxon>
        <taxon>Basidiomycota</taxon>
        <taxon>Agaricomycotina</taxon>
        <taxon>Agaricomycetes</taxon>
        <taxon>Agaricomycetidae</taxon>
        <taxon>Agaricales</taxon>
        <taxon>Agaricineae</taxon>
        <taxon>Strophariaceae</taxon>
        <taxon>Pholiota</taxon>
    </lineage>
</organism>
<dbReference type="EMBL" id="MU156094">
    <property type="protein sequence ID" value="KAF9470286.1"/>
    <property type="molecule type" value="Genomic_DNA"/>
</dbReference>